<comment type="caution">
    <text evidence="1">The sequence shown here is derived from an EMBL/GenBank/DDBJ whole genome shotgun (WGS) entry which is preliminary data.</text>
</comment>
<dbReference type="EMBL" id="CAWUPB010000851">
    <property type="protein sequence ID" value="CAK7326569.1"/>
    <property type="molecule type" value="Genomic_DNA"/>
</dbReference>
<name>A0AAV1QZS6_9ROSI</name>
<protein>
    <submittedName>
        <fullName evidence="1">Uncharacterized protein</fullName>
    </submittedName>
</protein>
<evidence type="ECO:0000313" key="1">
    <source>
        <dbReference type="EMBL" id="CAK7326569.1"/>
    </source>
</evidence>
<sequence>MDCLCCYNVELSIVLLKRFRPRENLFKFKVLIELRCQVGVSAYVKNDFEFNWDLPPIYDEYPNDECSDLAEREEAEGEEERFVDGIHISANLIGDEKTKMSSKKVDVLVEEFKTAHDKDFVDFVNKLDEQNLIESDIVDVVEFAIKHHASDLTTKAMALIALLKLSSRFPSCSRGKCEPWNIYMHTMFRNSSSSWGAYFTALIIFLAPYCIANTDDDLDILACKWVRSITLDTWLPEQVAFMQSTGNSINVIDVEADGLICELKAYNRLLKVNHVVNGIMKVSHGVNTAKTNTMAKTNMVNVFDDSSALMLKEFKSRTELVTEQIQDVQKKTNYCSSLPAHAHDLRLEEGPQDVFSSKGSTHDRICKKMLQARVEAWKFLDRLFALIMGVTTLCRQHQEETKIKSSSANLKGKPDLKDMLPKITPKPTIVENVQKTLIKNKHTAKIAHAVEGIWVKMLREQEMGREKTCSFRRSWNTLGHHRRTREAGIAALIQTIHHEGTGALGCQRMPSNRKLIVVDEQCIRAEATDRIAFKFVSLNEGLVDAANQGRRYGQKEAEIFEDP</sequence>
<gene>
    <name evidence="1" type="ORF">DCAF_LOCUS4271</name>
</gene>
<proteinExistence type="predicted"/>
<dbReference type="Proteomes" id="UP001314170">
    <property type="component" value="Unassembled WGS sequence"/>
</dbReference>
<reference evidence="1 2" key="1">
    <citation type="submission" date="2024-01" db="EMBL/GenBank/DDBJ databases">
        <authorList>
            <person name="Waweru B."/>
        </authorList>
    </citation>
    <scope>NUCLEOTIDE SEQUENCE [LARGE SCALE GENOMIC DNA]</scope>
</reference>
<accession>A0AAV1QZS6</accession>
<dbReference type="AlphaFoldDB" id="A0AAV1QZS6"/>
<evidence type="ECO:0000313" key="2">
    <source>
        <dbReference type="Proteomes" id="UP001314170"/>
    </source>
</evidence>
<keyword evidence="2" id="KW-1185">Reference proteome</keyword>
<organism evidence="1 2">
    <name type="scientific">Dovyalis caffra</name>
    <dbReference type="NCBI Taxonomy" id="77055"/>
    <lineage>
        <taxon>Eukaryota</taxon>
        <taxon>Viridiplantae</taxon>
        <taxon>Streptophyta</taxon>
        <taxon>Embryophyta</taxon>
        <taxon>Tracheophyta</taxon>
        <taxon>Spermatophyta</taxon>
        <taxon>Magnoliopsida</taxon>
        <taxon>eudicotyledons</taxon>
        <taxon>Gunneridae</taxon>
        <taxon>Pentapetalae</taxon>
        <taxon>rosids</taxon>
        <taxon>fabids</taxon>
        <taxon>Malpighiales</taxon>
        <taxon>Salicaceae</taxon>
        <taxon>Flacourtieae</taxon>
        <taxon>Dovyalis</taxon>
    </lineage>
</organism>